<comment type="caution">
    <text evidence="2">The sequence shown here is derived from an EMBL/GenBank/DDBJ whole genome shotgun (WGS) entry which is preliminary data.</text>
</comment>
<dbReference type="EMBL" id="CAUYUJ010005115">
    <property type="protein sequence ID" value="CAK0812355.1"/>
    <property type="molecule type" value="Genomic_DNA"/>
</dbReference>
<sequence>EVERRRAAPELKGRSQAASRQQLSQDQPVSWIDFTSLDQAGGGGGEVAGRLVRDGEAQLGDLRPFVGFSGWAALQLELELQRGVWVRARAPDRPQPWRRLLGQPGGPCWRACLRASGMRALSLVPRGGEAGDASLRRRVEAHSLAQVQEMVDAHAQASA</sequence>
<dbReference type="Proteomes" id="UP001189429">
    <property type="component" value="Unassembled WGS sequence"/>
</dbReference>
<dbReference type="Gene3D" id="3.40.1740.10">
    <property type="entry name" value="VC0467-like"/>
    <property type="match status" value="1"/>
</dbReference>
<accession>A0ABN9R0Y2</accession>
<dbReference type="SUPFAM" id="SSF143456">
    <property type="entry name" value="VC0467-like"/>
    <property type="match status" value="1"/>
</dbReference>
<feature type="non-terminal residue" evidence="2">
    <location>
        <position position="1"/>
    </location>
</feature>
<organism evidence="2 3">
    <name type="scientific">Prorocentrum cordatum</name>
    <dbReference type="NCBI Taxonomy" id="2364126"/>
    <lineage>
        <taxon>Eukaryota</taxon>
        <taxon>Sar</taxon>
        <taxon>Alveolata</taxon>
        <taxon>Dinophyceae</taxon>
        <taxon>Prorocentrales</taxon>
        <taxon>Prorocentraceae</taxon>
        <taxon>Prorocentrum</taxon>
    </lineage>
</organism>
<feature type="region of interest" description="Disordered" evidence="1">
    <location>
        <begin position="1"/>
        <end position="26"/>
    </location>
</feature>
<keyword evidence="3" id="KW-1185">Reference proteome</keyword>
<evidence type="ECO:0000256" key="1">
    <source>
        <dbReference type="SAM" id="MobiDB-lite"/>
    </source>
</evidence>
<evidence type="ECO:0000313" key="3">
    <source>
        <dbReference type="Proteomes" id="UP001189429"/>
    </source>
</evidence>
<dbReference type="Pfam" id="PF02622">
    <property type="entry name" value="DUF179"/>
    <property type="match status" value="1"/>
</dbReference>
<evidence type="ECO:0000313" key="2">
    <source>
        <dbReference type="EMBL" id="CAK0812355.1"/>
    </source>
</evidence>
<gene>
    <name evidence="2" type="ORF">PCOR1329_LOCUS16660</name>
</gene>
<proteinExistence type="predicted"/>
<dbReference type="InterPro" id="IPR003774">
    <property type="entry name" value="AlgH-like"/>
</dbReference>
<protein>
    <submittedName>
        <fullName evidence="2">Uncharacterized protein</fullName>
    </submittedName>
</protein>
<name>A0ABN9R0Y2_9DINO</name>
<feature type="compositionally biased region" description="Low complexity" evidence="1">
    <location>
        <begin position="14"/>
        <end position="26"/>
    </location>
</feature>
<feature type="compositionally biased region" description="Basic and acidic residues" evidence="1">
    <location>
        <begin position="1"/>
        <end position="13"/>
    </location>
</feature>
<reference evidence="2" key="1">
    <citation type="submission" date="2023-10" db="EMBL/GenBank/DDBJ databases">
        <authorList>
            <person name="Chen Y."/>
            <person name="Shah S."/>
            <person name="Dougan E. K."/>
            <person name="Thang M."/>
            <person name="Chan C."/>
        </authorList>
    </citation>
    <scope>NUCLEOTIDE SEQUENCE [LARGE SCALE GENOMIC DNA]</scope>
</reference>